<protein>
    <submittedName>
        <fullName evidence="1">Uncharacterized protein</fullName>
    </submittedName>
</protein>
<dbReference type="Proteomes" id="UP000023152">
    <property type="component" value="Unassembled WGS sequence"/>
</dbReference>
<name>X6LKJ8_RETFI</name>
<reference evidence="1 2" key="1">
    <citation type="journal article" date="2013" name="Curr. Biol.">
        <title>The Genome of the Foraminiferan Reticulomyxa filosa.</title>
        <authorList>
            <person name="Glockner G."/>
            <person name="Hulsmann N."/>
            <person name="Schleicher M."/>
            <person name="Noegel A.A."/>
            <person name="Eichinger L."/>
            <person name="Gallinger C."/>
            <person name="Pawlowski J."/>
            <person name="Sierra R."/>
            <person name="Euteneuer U."/>
            <person name="Pillet L."/>
            <person name="Moustafa A."/>
            <person name="Platzer M."/>
            <person name="Groth M."/>
            <person name="Szafranski K."/>
            <person name="Schliwa M."/>
        </authorList>
    </citation>
    <scope>NUCLEOTIDE SEQUENCE [LARGE SCALE GENOMIC DNA]</scope>
</reference>
<accession>X6LKJ8</accession>
<evidence type="ECO:0000313" key="1">
    <source>
        <dbReference type="EMBL" id="ETO02154.1"/>
    </source>
</evidence>
<comment type="caution">
    <text evidence="1">The sequence shown here is derived from an EMBL/GenBank/DDBJ whole genome shotgun (WGS) entry which is preliminary data.</text>
</comment>
<evidence type="ECO:0000313" key="2">
    <source>
        <dbReference type="Proteomes" id="UP000023152"/>
    </source>
</evidence>
<gene>
    <name evidence="1" type="ORF">RFI_35282</name>
</gene>
<keyword evidence="2" id="KW-1185">Reference proteome</keyword>
<dbReference type="AlphaFoldDB" id="X6LKJ8"/>
<organism evidence="1 2">
    <name type="scientific">Reticulomyxa filosa</name>
    <dbReference type="NCBI Taxonomy" id="46433"/>
    <lineage>
        <taxon>Eukaryota</taxon>
        <taxon>Sar</taxon>
        <taxon>Rhizaria</taxon>
        <taxon>Retaria</taxon>
        <taxon>Foraminifera</taxon>
        <taxon>Monothalamids</taxon>
        <taxon>Reticulomyxidae</taxon>
        <taxon>Reticulomyxa</taxon>
    </lineage>
</organism>
<dbReference type="EMBL" id="ASPP01036586">
    <property type="protein sequence ID" value="ETO02154.1"/>
    <property type="molecule type" value="Genomic_DNA"/>
</dbReference>
<feature type="non-terminal residue" evidence="1">
    <location>
        <position position="154"/>
    </location>
</feature>
<sequence length="154" mass="17894">MESHLPNFQYVLNHPDIHLCIINQIEIIQTQYTFDGWKLIKNRLNSLQYLCISTETSDVVVQCFTQGFQRHHRTCVDLLCVISVKLNEQQLDDVFECFMDGLVYKNINIHGRCALSIAKIALQLNERQLNKVFECLMNAFDSGIITICVLHIFM</sequence>
<proteinExistence type="predicted"/>